<dbReference type="OrthoDB" id="19482at2759"/>
<dbReference type="GO" id="GO:0032456">
    <property type="term" value="P:endocytic recycling"/>
    <property type="evidence" value="ECO:0007669"/>
    <property type="project" value="TreeGrafter"/>
</dbReference>
<dbReference type="GO" id="GO:0006896">
    <property type="term" value="P:Golgi to vacuole transport"/>
    <property type="evidence" value="ECO:0007669"/>
    <property type="project" value="TreeGrafter"/>
</dbReference>
<dbReference type="GO" id="GO:0015031">
    <property type="term" value="P:protein transport"/>
    <property type="evidence" value="ECO:0007669"/>
    <property type="project" value="UniProtKB-KW"/>
</dbReference>
<dbReference type="InterPro" id="IPR048319">
    <property type="entry name" value="Vps52_CC"/>
</dbReference>
<keyword evidence="4" id="KW-0653">Protein transport</keyword>
<dbReference type="HOGENOM" id="CLU_010797_1_0_1"/>
<evidence type="ECO:0000256" key="1">
    <source>
        <dbReference type="ARBA" id="ARBA00004601"/>
    </source>
</evidence>
<sequence>MEKSKIFIRNLDRIMTESSKWGFKDIEMSFFDSDRTSDERKKEDLNIKKISKKYIREMNTVESLHSYIMSSDKALDSLESYLFCFRNDLNEIDNEIKALQFRSIVLGQQLQIRKDAEKRIRNIVENFIISPETIYHISESKIDEKWQNNLSILNNILENFDSNKKKGNISKIQEHMEKQLEKLLWIAAERIREFFINKIKILHNPCSNSKAIQQCIINYKFLFSFLYKTQKQLTSEVKQIYQNTMQWYYSYNFKRYTNFLEKLKINTFDTFVLDSEKTSKKNNMHFQKGICIFSSYKEFNISHRASIVLGEDQNIIITRISNQDKKIYNLENIFYSYNQVLINNIVIEHFFLSEFMLFNSRQELNNYLENVIKCTLSNSMKFNQQLIKNSYNVLDILLCIKVTEKLVLILKNKEISILDNYMNEILALLWYQFQNSIDLHCKNLNQLSIKNTLLENYNRTSPDIITQIFGDLLNGIFILFSQDYNELIEENVEKLVNSYKIYLTKINNKIKSEEQEQFLYNNYSLILAIIGNTKGYLAKKQQAHFHELQLNIKKS</sequence>
<feature type="domain" description="Vps52 coiled-coil" evidence="6">
    <location>
        <begin position="54"/>
        <end position="226"/>
    </location>
</feature>
<protein>
    <submittedName>
        <fullName evidence="8">Uncharacterized protein</fullName>
    </submittedName>
</protein>
<evidence type="ECO:0000313" key="9">
    <source>
        <dbReference type="Proteomes" id="UP000011958"/>
    </source>
</evidence>
<evidence type="ECO:0000256" key="4">
    <source>
        <dbReference type="ARBA" id="ARBA00022927"/>
    </source>
</evidence>
<evidence type="ECO:0000259" key="7">
    <source>
        <dbReference type="Pfam" id="PF20655"/>
    </source>
</evidence>
<evidence type="ECO:0000256" key="3">
    <source>
        <dbReference type="ARBA" id="ARBA00022448"/>
    </source>
</evidence>
<proteinExistence type="inferred from homology"/>
<dbReference type="Pfam" id="PF20655">
    <property type="entry name" value="Vps52_C"/>
    <property type="match status" value="1"/>
</dbReference>
<dbReference type="GO" id="GO:0042147">
    <property type="term" value="P:retrograde transport, endosome to Golgi"/>
    <property type="evidence" value="ECO:0007669"/>
    <property type="project" value="TreeGrafter"/>
</dbReference>
<evidence type="ECO:0000256" key="2">
    <source>
        <dbReference type="ARBA" id="ARBA00008180"/>
    </source>
</evidence>
<dbReference type="InterPro" id="IPR007258">
    <property type="entry name" value="Vps52"/>
</dbReference>
<dbReference type="GO" id="GO:0019905">
    <property type="term" value="F:syntaxin binding"/>
    <property type="evidence" value="ECO:0007669"/>
    <property type="project" value="TreeGrafter"/>
</dbReference>
<evidence type="ECO:0000313" key="8">
    <source>
        <dbReference type="EMBL" id="EMR10841.1"/>
    </source>
</evidence>
<dbReference type="OMA" id="IHVVMVE"/>
<feature type="domain" description="Vps52 C-terminal" evidence="7">
    <location>
        <begin position="243"/>
        <end position="549"/>
    </location>
</feature>
<keyword evidence="9" id="KW-1185">Reference proteome</keyword>
<dbReference type="InterPro" id="IPR048361">
    <property type="entry name" value="Vps52_C"/>
</dbReference>
<dbReference type="Proteomes" id="UP000011958">
    <property type="component" value="Unassembled WGS sequence"/>
</dbReference>
<dbReference type="GeneID" id="19894685"/>
<dbReference type="EMBL" id="AFWA02000003">
    <property type="protein sequence ID" value="EMR10841.1"/>
    <property type="molecule type" value="Genomic_DNA"/>
</dbReference>
<keyword evidence="5" id="KW-0333">Golgi apparatus</keyword>
<dbReference type="PANTHER" id="PTHR14190">
    <property type="entry name" value="SUPPRESSOR OF ACTIN MUTATIONS 2/VACUOLAR PROTEIN SORTING 52"/>
    <property type="match status" value="1"/>
</dbReference>
<evidence type="ECO:0000256" key="5">
    <source>
        <dbReference type="ARBA" id="ARBA00023034"/>
    </source>
</evidence>
<dbReference type="GO" id="GO:0000938">
    <property type="term" value="C:GARP complex"/>
    <property type="evidence" value="ECO:0007669"/>
    <property type="project" value="TreeGrafter"/>
</dbReference>
<dbReference type="RefSeq" id="XP_007872901.1">
    <property type="nucleotide sequence ID" value="XM_007874710.1"/>
</dbReference>
<name>M7NUR7_PNEMU</name>
<reference evidence="9" key="1">
    <citation type="journal article" date="2016" name="Nat. Commun.">
        <title>Genome analysis of three Pneumocystis species reveals adaptation mechanisms to life exclusively in mammalian hosts.</title>
        <authorList>
            <person name="Ma L."/>
            <person name="Chen Z."/>
            <person name="Huang D.W."/>
            <person name="Kutty G."/>
            <person name="Ishihara M."/>
            <person name="Wang H."/>
            <person name="Abouelleil A."/>
            <person name="Bishop L."/>
            <person name="Davey E."/>
            <person name="Deng R."/>
            <person name="Deng X."/>
            <person name="Fan L."/>
            <person name="Fantoni G."/>
            <person name="Fitzgerald M."/>
            <person name="Gogineni E."/>
            <person name="Goldberg J.M."/>
            <person name="Handley G."/>
            <person name="Hu X."/>
            <person name="Huber C."/>
            <person name="Jiao X."/>
            <person name="Jones K."/>
            <person name="Levin J.Z."/>
            <person name="Liu Y."/>
            <person name="Macdonald P."/>
            <person name="Melnikov A."/>
            <person name="Raley C."/>
            <person name="Sassi M."/>
            <person name="Sherman B.T."/>
            <person name="Song X."/>
            <person name="Sykes S."/>
            <person name="Tran B."/>
            <person name="Walsh L."/>
            <person name="Xia Y."/>
            <person name="Yang J."/>
            <person name="Young S."/>
            <person name="Zeng Q."/>
            <person name="Zheng X."/>
            <person name="Stephens R."/>
            <person name="Nusbaum C."/>
            <person name="Birren B.W."/>
            <person name="Azadi P."/>
            <person name="Lempicki R.A."/>
            <person name="Cuomo C.A."/>
            <person name="Kovacs J.A."/>
        </authorList>
    </citation>
    <scope>NUCLEOTIDE SEQUENCE [LARGE SCALE GENOMIC DNA]</scope>
    <source>
        <strain evidence="9">B123</strain>
    </source>
</reference>
<comment type="caution">
    <text evidence="8">The sequence shown here is derived from an EMBL/GenBank/DDBJ whole genome shotgun (WGS) entry which is preliminary data.</text>
</comment>
<comment type="subcellular location">
    <subcellularLocation>
        <location evidence="1">Golgi apparatus</location>
        <location evidence="1">trans-Golgi network</location>
    </subcellularLocation>
</comment>
<dbReference type="Pfam" id="PF04129">
    <property type="entry name" value="Vps52_CC"/>
    <property type="match status" value="1"/>
</dbReference>
<dbReference type="GO" id="GO:0005829">
    <property type="term" value="C:cytosol"/>
    <property type="evidence" value="ECO:0007669"/>
    <property type="project" value="GOC"/>
</dbReference>
<dbReference type="STRING" id="1069680.M7NUR7"/>
<organism evidence="8 9">
    <name type="scientific">Pneumocystis murina (strain B123)</name>
    <name type="common">Mouse pneumocystis pneumonia agent</name>
    <name type="synonym">Pneumocystis carinii f. sp. muris</name>
    <dbReference type="NCBI Taxonomy" id="1069680"/>
    <lineage>
        <taxon>Eukaryota</taxon>
        <taxon>Fungi</taxon>
        <taxon>Dikarya</taxon>
        <taxon>Ascomycota</taxon>
        <taxon>Taphrinomycotina</taxon>
        <taxon>Pneumocystomycetes</taxon>
        <taxon>Pneumocystaceae</taxon>
        <taxon>Pneumocystis</taxon>
    </lineage>
</organism>
<dbReference type="AlphaFoldDB" id="M7NUR7"/>
<accession>M7NUR7</accession>
<dbReference type="VEuPathDB" id="FungiDB:PNEG_00987"/>
<keyword evidence="3" id="KW-0813">Transport</keyword>
<gene>
    <name evidence="8" type="ORF">PNEG_00987</name>
</gene>
<comment type="similarity">
    <text evidence="2">Belongs to the VPS52 family.</text>
</comment>
<dbReference type="PANTHER" id="PTHR14190:SF7">
    <property type="entry name" value="VACUOLAR PROTEIN SORTING-ASSOCIATED PROTEIN 52 HOMOLOG"/>
    <property type="match status" value="1"/>
</dbReference>
<dbReference type="eggNOG" id="KOG1961">
    <property type="taxonomic scope" value="Eukaryota"/>
</dbReference>
<evidence type="ECO:0000259" key="6">
    <source>
        <dbReference type="Pfam" id="PF04129"/>
    </source>
</evidence>